<keyword evidence="8" id="KW-0411">Iron-sulfur</keyword>
<dbReference type="InterPro" id="IPR006141">
    <property type="entry name" value="Intein_N"/>
</dbReference>
<dbReference type="eggNOG" id="arCOG03147">
    <property type="taxonomic scope" value="Archaea"/>
</dbReference>
<dbReference type="NCBIfam" id="NF045703">
    <property type="entry name" value="rSAM_Tes_intein"/>
    <property type="match status" value="1"/>
</dbReference>
<evidence type="ECO:0000256" key="4">
    <source>
        <dbReference type="ARBA" id="ARBA00022723"/>
    </source>
</evidence>
<dbReference type="SMART" id="SM00306">
    <property type="entry name" value="HintN"/>
    <property type="match status" value="1"/>
</dbReference>
<dbReference type="InterPro" id="IPR003586">
    <property type="entry name" value="Hint_dom_C"/>
</dbReference>
<evidence type="ECO:0000256" key="7">
    <source>
        <dbReference type="ARBA" id="ARBA00023004"/>
    </source>
</evidence>
<dbReference type="CDD" id="cd00081">
    <property type="entry name" value="Hint"/>
    <property type="match status" value="2"/>
</dbReference>
<dbReference type="GO" id="GO:0004519">
    <property type="term" value="F:endonuclease activity"/>
    <property type="evidence" value="ECO:0007669"/>
    <property type="project" value="InterPro"/>
</dbReference>
<keyword evidence="4" id="KW-0479">Metal-binding</keyword>
<dbReference type="PANTHER" id="PTHR43306:SF1">
    <property type="entry name" value="7,8-DIHYDRO-6-HYDROXYMETHYLPTERIN DIMETHYLTRANSFERASE"/>
    <property type="match status" value="1"/>
</dbReference>
<dbReference type="InterPro" id="IPR007197">
    <property type="entry name" value="rSAM"/>
</dbReference>
<evidence type="ECO:0000256" key="3">
    <source>
        <dbReference type="ARBA" id="ARBA00022691"/>
    </source>
</evidence>
<dbReference type="eggNOG" id="arCOG00933">
    <property type="taxonomic scope" value="Archaea"/>
</dbReference>
<dbReference type="InterPro" id="IPR034474">
    <property type="entry name" value="Methyltransferase_Class_D"/>
</dbReference>
<dbReference type="SUPFAM" id="SSF51294">
    <property type="entry name" value="Hedgehog/intein (Hint) domain"/>
    <property type="match status" value="1"/>
</dbReference>
<dbReference type="InterPro" id="IPR056488">
    <property type="entry name" value="Zn_ribbon_HMPTM"/>
</dbReference>
<evidence type="ECO:0000256" key="2">
    <source>
        <dbReference type="ARBA" id="ARBA00022485"/>
    </source>
</evidence>
<dbReference type="Pfam" id="PF23545">
    <property type="entry name" value="Zn_ribbon_HMPTM"/>
    <property type="match status" value="1"/>
</dbReference>
<dbReference type="InterPro" id="IPR030934">
    <property type="entry name" value="Intein_C"/>
</dbReference>
<protein>
    <submittedName>
        <fullName evidence="11">Radical SAM domain protein</fullName>
    </submittedName>
</protein>
<dbReference type="InterPro" id="IPR034471">
    <property type="entry name" value="GDGT/MA_synthase"/>
</dbReference>
<dbReference type="STRING" id="572546.Arcpr_1047"/>
<dbReference type="InterPro" id="IPR013785">
    <property type="entry name" value="Aldolase_TIM"/>
</dbReference>
<dbReference type="InterPro" id="IPR003587">
    <property type="entry name" value="Hint_dom_N"/>
</dbReference>
<dbReference type="Proteomes" id="UP000001901">
    <property type="component" value="Chromosome"/>
</dbReference>
<dbReference type="Pfam" id="PF14528">
    <property type="entry name" value="LAGLIDADG_3"/>
    <property type="match status" value="1"/>
</dbReference>
<dbReference type="PRINTS" id="PR00379">
    <property type="entry name" value="INTEIN"/>
</dbReference>
<dbReference type="Pfam" id="PF14890">
    <property type="entry name" value="Intein_splicing"/>
    <property type="match status" value="1"/>
</dbReference>
<dbReference type="InterPro" id="IPR036844">
    <property type="entry name" value="Hint_dom_sf"/>
</dbReference>
<dbReference type="NCBIfam" id="NF045702">
    <property type="entry name" value="rSAM_GDGT_ether"/>
    <property type="match status" value="1"/>
</dbReference>
<evidence type="ECO:0000313" key="12">
    <source>
        <dbReference type="Proteomes" id="UP000001901"/>
    </source>
</evidence>
<dbReference type="PROSITE" id="PS51918">
    <property type="entry name" value="RADICAL_SAM"/>
    <property type="match status" value="1"/>
</dbReference>
<proteinExistence type="predicted"/>
<evidence type="ECO:0000256" key="6">
    <source>
        <dbReference type="ARBA" id="ARBA00023000"/>
    </source>
</evidence>
<dbReference type="GeneID" id="8739722"/>
<dbReference type="Gene3D" id="2.170.16.10">
    <property type="entry name" value="Hedgehog/Intein (Hint) domain"/>
    <property type="match status" value="2"/>
</dbReference>
<dbReference type="HOGENOM" id="CLU_306461_0_0_2"/>
<dbReference type="NCBIfam" id="TIGR01445">
    <property type="entry name" value="intein_Nterm"/>
    <property type="match status" value="1"/>
</dbReference>
<dbReference type="Gene3D" id="3.10.28.10">
    <property type="entry name" value="Homing endonucleases"/>
    <property type="match status" value="1"/>
</dbReference>
<dbReference type="GO" id="GO:0016539">
    <property type="term" value="P:intein-mediated protein splicing"/>
    <property type="evidence" value="ECO:0007669"/>
    <property type="project" value="InterPro"/>
</dbReference>
<evidence type="ECO:0000259" key="9">
    <source>
        <dbReference type="PROSITE" id="PS50819"/>
    </source>
</evidence>
<feature type="domain" description="DOD-type homing endonuclease" evidence="9">
    <location>
        <begin position="371"/>
        <end position="505"/>
    </location>
</feature>
<keyword evidence="6" id="KW-0651">Protein splicing</keyword>
<dbReference type="InterPro" id="IPR004860">
    <property type="entry name" value="LAGLIDADG_dom"/>
</dbReference>
<evidence type="ECO:0000256" key="8">
    <source>
        <dbReference type="ARBA" id="ARBA00023014"/>
    </source>
</evidence>
<evidence type="ECO:0000256" key="1">
    <source>
        <dbReference type="ARBA" id="ARBA00001966"/>
    </source>
</evidence>
<dbReference type="PROSITE" id="PS50817">
    <property type="entry name" value="INTEIN_N_TER"/>
    <property type="match status" value="1"/>
</dbReference>
<accession>D2RDB2</accession>
<dbReference type="KEGG" id="apo:Arcpr_1047"/>
<dbReference type="SUPFAM" id="SSF55608">
    <property type="entry name" value="Homing endonucleases"/>
    <property type="match status" value="1"/>
</dbReference>
<dbReference type="CDD" id="cd01335">
    <property type="entry name" value="Radical_SAM"/>
    <property type="match status" value="1"/>
</dbReference>
<keyword evidence="2" id="KW-0004">4Fe-4S</keyword>
<dbReference type="NCBIfam" id="TIGR01443">
    <property type="entry name" value="intein_Cterm"/>
    <property type="match status" value="1"/>
</dbReference>
<dbReference type="GO" id="GO:0008168">
    <property type="term" value="F:methyltransferase activity"/>
    <property type="evidence" value="ECO:0007669"/>
    <property type="project" value="InterPro"/>
</dbReference>
<dbReference type="InterPro" id="IPR000385">
    <property type="entry name" value="MoaA_NifB_PqqE_Fe-S-bd_CS"/>
</dbReference>
<dbReference type="RefSeq" id="WP_012940442.1">
    <property type="nucleotide sequence ID" value="NC_013741.1"/>
</dbReference>
<keyword evidence="3" id="KW-0949">S-adenosyl-L-methionine</keyword>
<reference evidence="11 12" key="1">
    <citation type="journal article" date="2010" name="Stand. Genomic Sci.">
        <title>Complete genome sequence of Archaeoglobus profundus type strain (AV18).</title>
        <authorList>
            <person name="von Jan M."/>
            <person name="Lapidus A."/>
            <person name="Del Rio T.G."/>
            <person name="Copeland A."/>
            <person name="Tice H."/>
            <person name="Cheng J.F."/>
            <person name="Lucas S."/>
            <person name="Chen F."/>
            <person name="Nolan M."/>
            <person name="Goodwin L."/>
            <person name="Han C."/>
            <person name="Pitluck S."/>
            <person name="Liolios K."/>
            <person name="Ivanova N."/>
            <person name="Mavromatis K."/>
            <person name="Ovchinnikova G."/>
            <person name="Chertkov O."/>
            <person name="Pati A."/>
            <person name="Chen A."/>
            <person name="Palaniappan K."/>
            <person name="Land M."/>
            <person name="Hauser L."/>
            <person name="Chang Y.J."/>
            <person name="Jeffries C.D."/>
            <person name="Saunders E."/>
            <person name="Brettin T."/>
            <person name="Detter J.C."/>
            <person name="Chain P."/>
            <person name="Eichinger K."/>
            <person name="Huber H."/>
            <person name="Spring S."/>
            <person name="Rohde M."/>
            <person name="Goker M."/>
            <person name="Wirth R."/>
            <person name="Woyke T."/>
            <person name="Bristow J."/>
            <person name="Eisen J.A."/>
            <person name="Markowitz V."/>
            <person name="Hugenholtz P."/>
            <person name="Kyrpides N.C."/>
            <person name="Klenk H.P."/>
        </authorList>
    </citation>
    <scope>NUCLEOTIDE SEQUENCE [LARGE SCALE GENOMIC DNA]</scope>
    <source>
        <strain evidence="12">DSM 5631 / JCM 9629 / NBRC 100127 / Av18</strain>
    </source>
</reference>
<dbReference type="PaxDb" id="572546-Arcpr_1047"/>
<dbReference type="AlphaFoldDB" id="D2RDB2"/>
<dbReference type="Gene3D" id="3.20.20.70">
    <property type="entry name" value="Aldolase class I"/>
    <property type="match status" value="1"/>
</dbReference>
<dbReference type="EMBL" id="CP001857">
    <property type="protein sequence ID" value="ADB58106.1"/>
    <property type="molecule type" value="Genomic_DNA"/>
</dbReference>
<dbReference type="PROSITE" id="PS50818">
    <property type="entry name" value="INTEIN_C_TER"/>
    <property type="match status" value="1"/>
</dbReference>
<feature type="domain" description="Radical SAM core" evidence="10">
    <location>
        <begin position="589"/>
        <end position="797"/>
    </location>
</feature>
<keyword evidence="12" id="KW-1185">Reference proteome</keyword>
<dbReference type="InterPro" id="IPR027434">
    <property type="entry name" value="Homing_endonucl"/>
</dbReference>
<sequence>MLDYIYTGIPTGAKEFKYLVNKVKDAVNYPEITEEEFEKLLEKATVGYGNPLPHRTKSLCPESRQVVPAVVWEKDGKVWITKKCPEGLITELYYEDVKTYERFRKWLFKAKVLENYHVDKSGANCPFDCGLCKRHYSHTCLLNIVVTNRCNLSCWYCLPEDEEILVRKNGEVRLLKFKDLARDCRFDHEVEVNGVRGKFAFVDGLEVLSFKDFKAVWCKVEKVFKRFYKGKIVRITTKSGRVLRVTPEHGIFICQNRSLFKKEAGKLRVGDKILSLMRFNVNGNVRSLNLLKEFRVLPAKEKKMTFVRGVNVNTRLSKRYGSIVYSWRERRSIPLNVFYEIDLDGSYELGRDATRYTIPSNFVITPEFSKLVGYFISDGHYTNKDIRITVGKKDAERELFEIVHKLNLPYSVLKANGKTKQLVVGSRLIRLLLKYVLGIPEGAKNKRLPRIFLDLPLELRLSLLSGLLNGDGYVVKGKRHLSIGYASVSRDLIRDLLYLLASLGVFARVHKVEKEKVKGANHDLYKLYVGGEDLVKLVSLVDLREKHLDRLKTLGKNRHTRIEKVGDYIVDEVAKVEFEDYEGYVYDLQVKSEHHSFVVSDGILVSNCFFYAKEGQPIYEPTLDQIRLMLRRAKEEIPPCNAVQLTGGEPTLRDDLVEIIRIAKEEGYDHVQLNTDGIRLAFDRDFVKAITEAGVNTIYLSFDGITPITNWKNHWEIPLIFKNIRELNGPGIVLVPTLIRNINDSELGAIINFGLNHIDIVRGVNFQPISMVGRVPKEERSMFRVTIPRALKLIEEQTNGAIAMEDWYPVPIAGHIARFFDAFLGKRYYMTSHFACGCATYVFLDDGKVIPITRFIDVEGFVEYLVEKAEEMKGKSVGRFKRLKISADLIVNFLKKFYDESKAPKELKVLNLMKNAFIHGDYEALGEFHKNALFLGMMHFQDEYNYDVERTERCVIHYGMPDGRIVPFCAFNVIPEFYRDKIQPEYSYSWEEWKKKHPDWSYKKDKYVRTKEFIEEMMKSEIYRKTYEVKNYFE</sequence>
<dbReference type="GO" id="GO:0051539">
    <property type="term" value="F:4 iron, 4 sulfur cluster binding"/>
    <property type="evidence" value="ECO:0007669"/>
    <property type="project" value="UniProtKB-KW"/>
</dbReference>
<dbReference type="eggNOG" id="arCOG03145">
    <property type="taxonomic scope" value="Archaea"/>
</dbReference>
<keyword evidence="5" id="KW-0068">Autocatalytic cleavage</keyword>
<dbReference type="SUPFAM" id="SSF102114">
    <property type="entry name" value="Radical SAM enzymes"/>
    <property type="match status" value="2"/>
</dbReference>
<dbReference type="Pfam" id="PF04055">
    <property type="entry name" value="Radical_SAM"/>
    <property type="match status" value="1"/>
</dbReference>
<dbReference type="InterPro" id="IPR004042">
    <property type="entry name" value="Intein_endonuc_central"/>
</dbReference>
<organism evidence="11 12">
    <name type="scientific">Archaeoglobus profundus (strain DSM 5631 / JCM 9629 / NBRC 100127 / Av18)</name>
    <dbReference type="NCBI Taxonomy" id="572546"/>
    <lineage>
        <taxon>Archaea</taxon>
        <taxon>Methanobacteriati</taxon>
        <taxon>Methanobacteriota</taxon>
        <taxon>Archaeoglobi</taxon>
        <taxon>Archaeoglobales</taxon>
        <taxon>Archaeoglobaceae</taxon>
        <taxon>Archaeoglobus</taxon>
    </lineage>
</organism>
<dbReference type="SMART" id="SM00305">
    <property type="entry name" value="HintC"/>
    <property type="match status" value="1"/>
</dbReference>
<dbReference type="PROSITE" id="PS50819">
    <property type="entry name" value="INTEIN_ENDONUCLEASE"/>
    <property type="match status" value="1"/>
</dbReference>
<dbReference type="OrthoDB" id="49555at2157"/>
<evidence type="ECO:0000313" key="11">
    <source>
        <dbReference type="EMBL" id="ADB58106.1"/>
    </source>
</evidence>
<dbReference type="PANTHER" id="PTHR43306">
    <property type="entry name" value="7,8-DIHYDRO-6-HYDROXYMETHYLPTERIN DIMETHYLTRANSFERASE"/>
    <property type="match status" value="1"/>
</dbReference>
<keyword evidence="7" id="KW-0408">Iron</keyword>
<evidence type="ECO:0000259" key="10">
    <source>
        <dbReference type="PROSITE" id="PS51918"/>
    </source>
</evidence>
<name>D2RDB2_ARCPA</name>
<evidence type="ECO:0000256" key="5">
    <source>
        <dbReference type="ARBA" id="ARBA00022813"/>
    </source>
</evidence>
<dbReference type="PROSITE" id="PS01305">
    <property type="entry name" value="MOAA_NIFB_PQQE"/>
    <property type="match status" value="1"/>
</dbReference>
<comment type="cofactor">
    <cofactor evidence="1">
        <name>[4Fe-4S] cluster</name>
        <dbReference type="ChEBI" id="CHEBI:49883"/>
    </cofactor>
</comment>
<gene>
    <name evidence="11" type="ordered locus">Arcpr_1047</name>
</gene>
<dbReference type="GO" id="GO:0046872">
    <property type="term" value="F:metal ion binding"/>
    <property type="evidence" value="ECO:0007669"/>
    <property type="project" value="UniProtKB-KW"/>
</dbReference>
<dbReference type="InterPro" id="IPR006142">
    <property type="entry name" value="INTEIN"/>
</dbReference>
<dbReference type="InterPro" id="IPR058240">
    <property type="entry name" value="rSAM_sf"/>
</dbReference>